<evidence type="ECO:0000313" key="33">
    <source>
        <dbReference type="EMBL" id="GFQ97759.1"/>
    </source>
</evidence>
<accession>A0A8X6L603</accession>
<comment type="catalytic activity">
    <reaction evidence="30">
        <text>1-(9Z,12Z)-octadecadienoyl-sn-glycero-3-phosphocholine + H2O = 1-(9Z,12Z-octadecadienoyl)-sn-glycerol + phosphocholine + H(+)</text>
        <dbReference type="Rhea" id="RHEA:41115"/>
        <dbReference type="ChEBI" id="CHEBI:15377"/>
        <dbReference type="ChEBI" id="CHEBI:15378"/>
        <dbReference type="ChEBI" id="CHEBI:28733"/>
        <dbReference type="ChEBI" id="CHEBI:75561"/>
        <dbReference type="ChEBI" id="CHEBI:295975"/>
    </reaction>
    <physiologicalReaction direction="left-to-right" evidence="30">
        <dbReference type="Rhea" id="RHEA:41116"/>
    </physiologicalReaction>
</comment>
<keyword evidence="14 32" id="KW-0472">Membrane</keyword>
<comment type="catalytic activity">
    <reaction evidence="29">
        <text>sn-glycerol 3-phosphocholine + H2O = phosphocholine + glycerol + H(+)</text>
        <dbReference type="Rhea" id="RHEA:19545"/>
        <dbReference type="ChEBI" id="CHEBI:15377"/>
        <dbReference type="ChEBI" id="CHEBI:15378"/>
        <dbReference type="ChEBI" id="CHEBI:16870"/>
        <dbReference type="ChEBI" id="CHEBI:17754"/>
        <dbReference type="ChEBI" id="CHEBI:295975"/>
        <dbReference type="EC" id="3.1.4.38"/>
    </reaction>
    <physiologicalReaction direction="left-to-right" evidence="29">
        <dbReference type="Rhea" id="RHEA:19546"/>
    </physiologicalReaction>
</comment>
<dbReference type="EC" id="3.1.4.38" evidence="4"/>
<comment type="catalytic activity">
    <reaction evidence="21">
        <text>1-dodecanoyl-sn-glycero-3-phosphocholine + H2O = 1-dodecanoyl-sn-glycerol + phosphocholine + H(+)</text>
        <dbReference type="Rhea" id="RHEA:41127"/>
        <dbReference type="ChEBI" id="CHEBI:15377"/>
        <dbReference type="ChEBI" id="CHEBI:15378"/>
        <dbReference type="ChEBI" id="CHEBI:74966"/>
        <dbReference type="ChEBI" id="CHEBI:75529"/>
        <dbReference type="ChEBI" id="CHEBI:295975"/>
    </reaction>
    <physiologicalReaction direction="left-to-right" evidence="21">
        <dbReference type="Rhea" id="RHEA:41128"/>
    </physiologicalReaction>
</comment>
<keyword evidence="34" id="KW-1185">Reference proteome</keyword>
<dbReference type="CDD" id="cd16018">
    <property type="entry name" value="Enpp"/>
    <property type="match status" value="1"/>
</dbReference>
<comment type="cofactor">
    <cofactor evidence="1">
        <name>Zn(2+)</name>
        <dbReference type="ChEBI" id="CHEBI:29105"/>
    </cofactor>
</comment>
<evidence type="ECO:0000256" key="21">
    <source>
        <dbReference type="ARBA" id="ARBA00047290"/>
    </source>
</evidence>
<keyword evidence="8" id="KW-0479">Metal-binding</keyword>
<evidence type="ECO:0000256" key="2">
    <source>
        <dbReference type="ARBA" id="ARBA00004609"/>
    </source>
</evidence>
<reference evidence="33" key="1">
    <citation type="submission" date="2020-07" db="EMBL/GenBank/DDBJ databases">
        <title>Multicomponent nature underlies the extraordinary mechanical properties of spider dragline silk.</title>
        <authorList>
            <person name="Kono N."/>
            <person name="Nakamura H."/>
            <person name="Mori M."/>
            <person name="Yoshida Y."/>
            <person name="Ohtoshi R."/>
            <person name="Malay A.D."/>
            <person name="Moran D.A.P."/>
            <person name="Tomita M."/>
            <person name="Numata K."/>
            <person name="Arakawa K."/>
        </authorList>
    </citation>
    <scope>NUCLEOTIDE SEQUENCE</scope>
</reference>
<dbReference type="InterPro" id="IPR017850">
    <property type="entry name" value="Alkaline_phosphatase_core_sf"/>
</dbReference>
<comment type="catalytic activity">
    <reaction evidence="27">
        <text>1-hexadecanoyl-sn-glycero-3-phosphocholine + H2O = 1-hexadecanoyl-sn-glycerol + phosphocholine + H(+)</text>
        <dbReference type="Rhea" id="RHEA:41119"/>
        <dbReference type="ChEBI" id="CHEBI:15377"/>
        <dbReference type="ChEBI" id="CHEBI:15378"/>
        <dbReference type="ChEBI" id="CHEBI:72998"/>
        <dbReference type="ChEBI" id="CHEBI:75542"/>
        <dbReference type="ChEBI" id="CHEBI:295975"/>
    </reaction>
    <physiologicalReaction direction="left-to-right" evidence="27">
        <dbReference type="Rhea" id="RHEA:41120"/>
    </physiologicalReaction>
</comment>
<comment type="catalytic activity">
    <reaction evidence="25">
        <text>a 1-acyl-sn-glycero-3-phosphocholine + H2O = a 1-acyl-sn-glycerol + phosphocholine + H(+)</text>
        <dbReference type="Rhea" id="RHEA:44720"/>
        <dbReference type="ChEBI" id="CHEBI:15377"/>
        <dbReference type="ChEBI" id="CHEBI:15378"/>
        <dbReference type="ChEBI" id="CHEBI:58168"/>
        <dbReference type="ChEBI" id="CHEBI:64683"/>
        <dbReference type="ChEBI" id="CHEBI:295975"/>
    </reaction>
    <physiologicalReaction direction="left-to-right" evidence="25">
        <dbReference type="Rhea" id="RHEA:44721"/>
    </physiologicalReaction>
</comment>
<comment type="catalytic activity">
    <reaction evidence="31">
        <text>1-(5Z,8Z,11Z,14Z-eicosatetraenoyl)-sn-glycero-3-phosphocholine + H2O = 1-(5Z,8Z,11Z,14Z-eicosatetraenoyl)-sn-glycerol + phosphocholine + H(+)</text>
        <dbReference type="Rhea" id="RHEA:41003"/>
        <dbReference type="ChEBI" id="CHEBI:15377"/>
        <dbReference type="ChEBI" id="CHEBI:15378"/>
        <dbReference type="ChEBI" id="CHEBI:34071"/>
        <dbReference type="ChEBI" id="CHEBI:74344"/>
        <dbReference type="ChEBI" id="CHEBI:295975"/>
    </reaction>
    <physiologicalReaction direction="left-to-right" evidence="31">
        <dbReference type="Rhea" id="RHEA:41004"/>
    </physiologicalReaction>
</comment>
<evidence type="ECO:0000256" key="11">
    <source>
        <dbReference type="ARBA" id="ARBA00022833"/>
    </source>
</evidence>
<keyword evidence="12" id="KW-0442">Lipid degradation</keyword>
<evidence type="ECO:0000256" key="24">
    <source>
        <dbReference type="ARBA" id="ARBA00047494"/>
    </source>
</evidence>
<organism evidence="33 34">
    <name type="scientific">Trichonephila clavata</name>
    <name type="common">Joro spider</name>
    <name type="synonym">Nephila clavata</name>
    <dbReference type="NCBI Taxonomy" id="2740835"/>
    <lineage>
        <taxon>Eukaryota</taxon>
        <taxon>Metazoa</taxon>
        <taxon>Ecdysozoa</taxon>
        <taxon>Arthropoda</taxon>
        <taxon>Chelicerata</taxon>
        <taxon>Arachnida</taxon>
        <taxon>Araneae</taxon>
        <taxon>Araneomorphae</taxon>
        <taxon>Entelegynae</taxon>
        <taxon>Araneoidea</taxon>
        <taxon>Nephilidae</taxon>
        <taxon>Trichonephila</taxon>
    </lineage>
</organism>
<evidence type="ECO:0000256" key="4">
    <source>
        <dbReference type="ARBA" id="ARBA00012318"/>
    </source>
</evidence>
<evidence type="ECO:0000256" key="15">
    <source>
        <dbReference type="ARBA" id="ARBA00023157"/>
    </source>
</evidence>
<evidence type="ECO:0000256" key="12">
    <source>
        <dbReference type="ARBA" id="ARBA00022963"/>
    </source>
</evidence>
<comment type="function">
    <text evidence="20">Choline-specific glycerophosphodiesterase that hydrolyzes glycerophosphocholine (GPC) and lysophosphatidylcholine (LPC) and contributes to supplying choline to the cells. Has a preference for LPC with short (12:0 and 14:0) or polyunsaturated (18:2 and 20:4) fatty acids. In vitro, hydrolyzes only choline-containing lysophospholipids, such as sphingosylphosphorylcholine (SPC), platelet-activating factor (PAF) and lysoPAF, but not other lysophospholipids.</text>
</comment>
<dbReference type="PANTHER" id="PTHR10151:SF66">
    <property type="entry name" value="GLYCEROPHOSPHOCHOLINE CHOLINEPHOSPHODIESTERASE ENPP6"/>
    <property type="match status" value="1"/>
</dbReference>
<evidence type="ECO:0000256" key="30">
    <source>
        <dbReference type="ARBA" id="ARBA00049092"/>
    </source>
</evidence>
<comment type="caution">
    <text evidence="33">The sequence shown here is derived from an EMBL/GenBank/DDBJ whole genome shotgun (WGS) entry which is preliminary data.</text>
</comment>
<evidence type="ECO:0000256" key="23">
    <source>
        <dbReference type="ARBA" id="ARBA00047482"/>
    </source>
</evidence>
<evidence type="ECO:0000256" key="10">
    <source>
        <dbReference type="ARBA" id="ARBA00022801"/>
    </source>
</evidence>
<dbReference type="GO" id="GO:0005886">
    <property type="term" value="C:plasma membrane"/>
    <property type="evidence" value="ECO:0007669"/>
    <property type="project" value="UniProtKB-SubCell"/>
</dbReference>
<keyword evidence="16" id="KW-0325">Glycoprotein</keyword>
<evidence type="ECO:0000256" key="8">
    <source>
        <dbReference type="ARBA" id="ARBA00022723"/>
    </source>
</evidence>
<keyword evidence="10" id="KW-0378">Hydrolase</keyword>
<evidence type="ECO:0000256" key="28">
    <source>
        <dbReference type="ARBA" id="ARBA00048234"/>
    </source>
</evidence>
<dbReference type="InterPro" id="IPR002591">
    <property type="entry name" value="Phosphodiest/P_Trfase"/>
</dbReference>
<protein>
    <recommendedName>
        <fullName evidence="4">glycerophosphocholine cholinephosphodiesterase</fullName>
        <ecNumber evidence="4">3.1.4.38</ecNumber>
    </recommendedName>
    <alternativeName>
        <fullName evidence="19">Choline-specific glycerophosphodiester phosphodiesterase</fullName>
    </alternativeName>
    <alternativeName>
        <fullName evidence="18">Ectonucleotide pyrophosphatase/phosphodiesterase family member 6</fullName>
    </alternativeName>
</protein>
<name>A0A8X6L603_TRICU</name>
<dbReference type="PANTHER" id="PTHR10151">
    <property type="entry name" value="ECTONUCLEOTIDE PYROPHOSPHATASE/PHOSPHODIESTERASE"/>
    <property type="match status" value="1"/>
</dbReference>
<dbReference type="Gene3D" id="3.30.1360.180">
    <property type="match status" value="1"/>
</dbReference>
<comment type="catalytic activity">
    <reaction evidence="24">
        <text>a 1-O-alkyl-sn-glycero-3-phosphocholine + H2O = a 1-O-alkyl-sn-glycerol + phosphocholine + H(+)</text>
        <dbReference type="Rhea" id="RHEA:36083"/>
        <dbReference type="ChEBI" id="CHEBI:15377"/>
        <dbReference type="ChEBI" id="CHEBI:15378"/>
        <dbReference type="ChEBI" id="CHEBI:15850"/>
        <dbReference type="ChEBI" id="CHEBI:30909"/>
        <dbReference type="ChEBI" id="CHEBI:295975"/>
    </reaction>
    <physiologicalReaction direction="left-to-right" evidence="24">
        <dbReference type="Rhea" id="RHEA:36084"/>
    </physiologicalReaction>
</comment>
<evidence type="ECO:0000256" key="18">
    <source>
        <dbReference type="ARBA" id="ARBA00031167"/>
    </source>
</evidence>
<keyword evidence="5" id="KW-1003">Cell membrane</keyword>
<dbReference type="EMBL" id="BMAO01034605">
    <property type="protein sequence ID" value="GFQ97759.1"/>
    <property type="molecule type" value="Genomic_DNA"/>
</dbReference>
<sequence length="461" mass="52421">MEVKFIGICYIFFLHCFTEVIGGKKLIVILIDGVRWDYISDSSLKGFRQIIDSGVKAPYVIPIFPSLSYPNWQSLVTGLYPENHGFVGNHFYDKATDSFFEMIPAAGAADPHWWNDAEPIWITAEKNNKKSALYWWAGCEVEIKGAHPTICERQYYDGPPIKEVNTDFQERIDDFIEMFKYSKRFKDDRLSLVLMYYSSVDFNGHYNGPKSSDVKKALQDVDEILYKMQQKIKEAHLQYDVNIMVVSDHGMTDTRPNVVRHIDLKKYASMIKHQMDYGGISAIIPQPGMLNKLVQEIAADKMEGLRLYKKDDLPEKYHLKGSSKTAPLILIAKKGYYIDLLGDPQKVSNGDKFVGHHGYDPHEVEDMRTIFLATGPDFKKGITTEVLNITDIYNVMCTILNIPALPNNGSWDRAKSMLVDRENNFPIVDGGASFTANSYCFLCVMLVTTCILMYSGIILGL</sequence>
<evidence type="ECO:0000256" key="19">
    <source>
        <dbReference type="ARBA" id="ARBA00032556"/>
    </source>
</evidence>
<keyword evidence="32" id="KW-0812">Transmembrane</keyword>
<evidence type="ECO:0000256" key="5">
    <source>
        <dbReference type="ARBA" id="ARBA00022475"/>
    </source>
</evidence>
<dbReference type="AlphaFoldDB" id="A0A8X6L603"/>
<dbReference type="GO" id="GO:0098552">
    <property type="term" value="C:side of membrane"/>
    <property type="evidence" value="ECO:0007669"/>
    <property type="project" value="UniProtKB-KW"/>
</dbReference>
<keyword evidence="17" id="KW-0449">Lipoprotein</keyword>
<evidence type="ECO:0000256" key="31">
    <source>
        <dbReference type="ARBA" id="ARBA00049320"/>
    </source>
</evidence>
<dbReference type="GO" id="GO:0016042">
    <property type="term" value="P:lipid catabolic process"/>
    <property type="evidence" value="ECO:0007669"/>
    <property type="project" value="UniProtKB-KW"/>
</dbReference>
<dbReference type="SUPFAM" id="SSF53649">
    <property type="entry name" value="Alkaline phosphatase-like"/>
    <property type="match status" value="1"/>
</dbReference>
<evidence type="ECO:0000256" key="16">
    <source>
        <dbReference type="ARBA" id="ARBA00023180"/>
    </source>
</evidence>
<feature type="transmembrane region" description="Helical" evidence="32">
    <location>
        <begin position="436"/>
        <end position="459"/>
    </location>
</feature>
<evidence type="ECO:0000256" key="29">
    <source>
        <dbReference type="ARBA" id="ARBA00048703"/>
    </source>
</evidence>
<evidence type="ECO:0000256" key="27">
    <source>
        <dbReference type="ARBA" id="ARBA00048209"/>
    </source>
</evidence>
<comment type="catalytic activity">
    <reaction evidence="26">
        <text>1-tetradecanoyl-sn-glycero-3-phosphocholine + H2O = 1-tetradecanoyl-sn-glycerol + phosphocholine + H(+)</text>
        <dbReference type="Rhea" id="RHEA:40999"/>
        <dbReference type="ChEBI" id="CHEBI:15377"/>
        <dbReference type="ChEBI" id="CHEBI:15378"/>
        <dbReference type="ChEBI" id="CHEBI:64489"/>
        <dbReference type="ChEBI" id="CHEBI:75536"/>
        <dbReference type="ChEBI" id="CHEBI:295975"/>
    </reaction>
    <physiologicalReaction direction="left-to-right" evidence="26">
        <dbReference type="Rhea" id="RHEA:41000"/>
    </physiologicalReaction>
</comment>
<evidence type="ECO:0000256" key="17">
    <source>
        <dbReference type="ARBA" id="ARBA00023288"/>
    </source>
</evidence>
<keyword evidence="9" id="KW-0732">Signal</keyword>
<evidence type="ECO:0000256" key="6">
    <source>
        <dbReference type="ARBA" id="ARBA00022553"/>
    </source>
</evidence>
<comment type="subcellular location">
    <subcellularLocation>
        <location evidence="2">Cell membrane</location>
        <topology evidence="2">Lipid-anchor</topology>
        <topology evidence="2">GPI-anchor</topology>
    </subcellularLocation>
</comment>
<keyword evidence="15" id="KW-1015">Disulfide bond</keyword>
<evidence type="ECO:0000256" key="22">
    <source>
        <dbReference type="ARBA" id="ARBA00047322"/>
    </source>
</evidence>
<evidence type="ECO:0000256" key="3">
    <source>
        <dbReference type="ARBA" id="ARBA00010594"/>
    </source>
</evidence>
<keyword evidence="11" id="KW-0862">Zinc</keyword>
<proteinExistence type="inferred from homology"/>
<evidence type="ECO:0000256" key="32">
    <source>
        <dbReference type="SAM" id="Phobius"/>
    </source>
</evidence>
<evidence type="ECO:0000256" key="1">
    <source>
        <dbReference type="ARBA" id="ARBA00001947"/>
    </source>
</evidence>
<dbReference type="Gene3D" id="3.40.720.10">
    <property type="entry name" value="Alkaline Phosphatase, subunit A"/>
    <property type="match status" value="1"/>
</dbReference>
<evidence type="ECO:0000256" key="14">
    <source>
        <dbReference type="ARBA" id="ARBA00023136"/>
    </source>
</evidence>
<comment type="catalytic activity">
    <reaction evidence="28">
        <text>sphing-4-enine-phosphocholine + H2O = sphing-4-enine + phosphocholine + H(+)</text>
        <dbReference type="Rhea" id="RHEA:41095"/>
        <dbReference type="ChEBI" id="CHEBI:15377"/>
        <dbReference type="ChEBI" id="CHEBI:15378"/>
        <dbReference type="ChEBI" id="CHEBI:57756"/>
        <dbReference type="ChEBI" id="CHEBI:58906"/>
        <dbReference type="ChEBI" id="CHEBI:295975"/>
    </reaction>
    <physiologicalReaction direction="left-to-right" evidence="28">
        <dbReference type="Rhea" id="RHEA:41096"/>
    </physiologicalReaction>
</comment>
<comment type="catalytic activity">
    <reaction evidence="22">
        <text>1-(9Z-octadecenoyl)-sn-glycero-3-phosphocholine + H2O = 1-(9Z-octadecenoyl)-sn-glycerol + phosphocholine + H(+)</text>
        <dbReference type="Rhea" id="RHEA:41091"/>
        <dbReference type="ChEBI" id="CHEBI:15377"/>
        <dbReference type="ChEBI" id="CHEBI:15378"/>
        <dbReference type="ChEBI" id="CHEBI:28610"/>
        <dbReference type="ChEBI" id="CHEBI:75757"/>
        <dbReference type="ChEBI" id="CHEBI:295975"/>
    </reaction>
    <physiologicalReaction direction="left-to-right" evidence="22">
        <dbReference type="Rhea" id="RHEA:41092"/>
    </physiologicalReaction>
</comment>
<evidence type="ECO:0000313" key="34">
    <source>
        <dbReference type="Proteomes" id="UP000887116"/>
    </source>
</evidence>
<keyword evidence="13" id="KW-0443">Lipid metabolism</keyword>
<evidence type="ECO:0000256" key="20">
    <source>
        <dbReference type="ARBA" id="ARBA00046203"/>
    </source>
</evidence>
<comment type="similarity">
    <text evidence="3">Belongs to the nucleotide pyrophosphatase/phosphodiesterase family.</text>
</comment>
<evidence type="ECO:0000256" key="25">
    <source>
        <dbReference type="ARBA" id="ARBA00047600"/>
    </source>
</evidence>
<dbReference type="GO" id="GO:0046872">
    <property type="term" value="F:metal ion binding"/>
    <property type="evidence" value="ECO:0007669"/>
    <property type="project" value="UniProtKB-KW"/>
</dbReference>
<evidence type="ECO:0000256" key="9">
    <source>
        <dbReference type="ARBA" id="ARBA00022729"/>
    </source>
</evidence>
<dbReference type="OrthoDB" id="6413650at2759"/>
<keyword evidence="7" id="KW-0336">GPI-anchor</keyword>
<dbReference type="Proteomes" id="UP000887116">
    <property type="component" value="Unassembled WGS sequence"/>
</dbReference>
<evidence type="ECO:0000256" key="26">
    <source>
        <dbReference type="ARBA" id="ARBA00047779"/>
    </source>
</evidence>
<gene>
    <name evidence="33" type="primary">enpp6</name>
    <name evidence="33" type="ORF">TNCT_50181</name>
</gene>
<keyword evidence="32" id="KW-1133">Transmembrane helix</keyword>
<comment type="catalytic activity">
    <reaction evidence="23">
        <text>glycero-2-phosphocholine + H2O = phosphocholine + glycerol + H(+)</text>
        <dbReference type="Rhea" id="RHEA:61684"/>
        <dbReference type="ChEBI" id="CHEBI:15377"/>
        <dbReference type="ChEBI" id="CHEBI:15378"/>
        <dbReference type="ChEBI" id="CHEBI:17754"/>
        <dbReference type="ChEBI" id="CHEBI:144950"/>
        <dbReference type="ChEBI" id="CHEBI:295975"/>
    </reaction>
    <physiologicalReaction direction="left-to-right" evidence="23">
        <dbReference type="Rhea" id="RHEA:61685"/>
    </physiologicalReaction>
</comment>
<keyword evidence="6" id="KW-0597">Phosphoprotein</keyword>
<dbReference type="GO" id="GO:0047390">
    <property type="term" value="F:glycerophosphocholine cholinephosphodiesterase activity"/>
    <property type="evidence" value="ECO:0007669"/>
    <property type="project" value="UniProtKB-EC"/>
</dbReference>
<dbReference type="Pfam" id="PF01663">
    <property type="entry name" value="Phosphodiest"/>
    <property type="match status" value="1"/>
</dbReference>
<evidence type="ECO:0000256" key="7">
    <source>
        <dbReference type="ARBA" id="ARBA00022622"/>
    </source>
</evidence>
<evidence type="ECO:0000256" key="13">
    <source>
        <dbReference type="ARBA" id="ARBA00023098"/>
    </source>
</evidence>